<dbReference type="RefSeq" id="WP_150685990.1">
    <property type="nucleotide sequence ID" value="NZ_CABPSI010000005.1"/>
</dbReference>
<dbReference type="AlphaFoldDB" id="A0A5E4YHZ0"/>
<dbReference type="EMBL" id="CABPSI010000005">
    <property type="protein sequence ID" value="VVE48344.1"/>
    <property type="molecule type" value="Genomic_DNA"/>
</dbReference>
<evidence type="ECO:0000256" key="1">
    <source>
        <dbReference type="SAM" id="MobiDB-lite"/>
    </source>
</evidence>
<feature type="compositionally biased region" description="Low complexity" evidence="1">
    <location>
        <begin position="22"/>
        <end position="33"/>
    </location>
</feature>
<protein>
    <submittedName>
        <fullName evidence="2">Uncharacterized protein</fullName>
    </submittedName>
</protein>
<feature type="region of interest" description="Disordered" evidence="1">
    <location>
        <begin position="22"/>
        <end position="68"/>
    </location>
</feature>
<proteinExistence type="predicted"/>
<sequence length="141" mass="14940">MTLLVTSVSSPSAEPTLKLAATASLAPASPTSPDSQAVAQFERGLNPTSAAPSSSNTSPPSARVTPNAAVGDRILQGLQRTSEAINSRWSHVNASMNTQDISAHRLLSLQLDVAQFTFQMEMLGKFSSKPPQQLDQLLHTQ</sequence>
<feature type="compositionally biased region" description="Low complexity" evidence="1">
    <location>
        <begin position="46"/>
        <end position="62"/>
    </location>
</feature>
<keyword evidence="3" id="KW-1185">Reference proteome</keyword>
<gene>
    <name evidence="2" type="ORF">PIN31115_04516</name>
</gene>
<accession>A0A5E4YHZ0</accession>
<dbReference type="Proteomes" id="UP000333828">
    <property type="component" value="Unassembled WGS sequence"/>
</dbReference>
<reference evidence="2 3" key="1">
    <citation type="submission" date="2019-08" db="EMBL/GenBank/DDBJ databases">
        <authorList>
            <person name="Peeters C."/>
        </authorList>
    </citation>
    <scope>NUCLEOTIDE SEQUENCE [LARGE SCALE GENOMIC DNA]</scope>
    <source>
        <strain evidence="2 3">LMG 31115</strain>
    </source>
</reference>
<evidence type="ECO:0000313" key="3">
    <source>
        <dbReference type="Proteomes" id="UP000333828"/>
    </source>
</evidence>
<evidence type="ECO:0000313" key="2">
    <source>
        <dbReference type="EMBL" id="VVE48344.1"/>
    </source>
</evidence>
<organism evidence="2 3">
    <name type="scientific">Pandoraea iniqua</name>
    <dbReference type="NCBI Taxonomy" id="2508288"/>
    <lineage>
        <taxon>Bacteria</taxon>
        <taxon>Pseudomonadati</taxon>
        <taxon>Pseudomonadota</taxon>
        <taxon>Betaproteobacteria</taxon>
        <taxon>Burkholderiales</taxon>
        <taxon>Burkholderiaceae</taxon>
        <taxon>Pandoraea</taxon>
    </lineage>
</organism>
<dbReference type="GO" id="GO:0030254">
    <property type="term" value="P:protein secretion by the type III secretion system"/>
    <property type="evidence" value="ECO:0007669"/>
    <property type="project" value="InterPro"/>
</dbReference>
<name>A0A5E4YHZ0_9BURK</name>